<sequence length="163" mass="18264">MSTESAAVVEVVRSLSVPLSQARAFELFTARMTDFWPKEHSIGSSEIAEVVVEPRDGGRWFERGVDGSECPWGRVASWDPPRKVVLLWQIGADWQYDPDFETEIEVTFTAEDANRTRLDLRHQNLQRYGDNTEQMRAIFDDPAGWAGTLANFADLAAKAGSGE</sequence>
<comment type="similarity">
    <text evidence="1">Belongs to the AHA1 family.</text>
</comment>
<evidence type="ECO:0000313" key="3">
    <source>
        <dbReference type="EMBL" id="ORV63906.1"/>
    </source>
</evidence>
<dbReference type="Gene3D" id="3.30.530.20">
    <property type="match status" value="1"/>
</dbReference>
<keyword evidence="4" id="KW-1185">Reference proteome</keyword>
<dbReference type="OrthoDB" id="268331at2"/>
<dbReference type="AlphaFoldDB" id="A0A1X1V480"/>
<dbReference type="InterPro" id="IPR023393">
    <property type="entry name" value="START-like_dom_sf"/>
</dbReference>
<proteinExistence type="inferred from homology"/>
<reference evidence="3 4" key="1">
    <citation type="submission" date="2016-01" db="EMBL/GenBank/DDBJ databases">
        <title>The new phylogeny of the genus Mycobacterium.</title>
        <authorList>
            <person name="Tarcisio F."/>
            <person name="Conor M."/>
            <person name="Antonella G."/>
            <person name="Elisabetta G."/>
            <person name="Giulia F.S."/>
            <person name="Sara T."/>
            <person name="Anna F."/>
            <person name="Clotilde B."/>
            <person name="Roberto B."/>
            <person name="Veronica D.S."/>
            <person name="Fabio R."/>
            <person name="Monica P."/>
            <person name="Olivier J."/>
            <person name="Enrico T."/>
            <person name="Nicola S."/>
        </authorList>
    </citation>
    <scope>NUCLEOTIDE SEQUENCE [LARGE SCALE GENOMIC DNA]</scope>
    <source>
        <strain evidence="3 4">DSM 45731</strain>
    </source>
</reference>
<evidence type="ECO:0000259" key="2">
    <source>
        <dbReference type="Pfam" id="PF08327"/>
    </source>
</evidence>
<feature type="domain" description="Activator of Hsp90 ATPase homologue 1/2-like C-terminal" evidence="2">
    <location>
        <begin position="22"/>
        <end position="153"/>
    </location>
</feature>
<dbReference type="InterPro" id="IPR013538">
    <property type="entry name" value="ASHA1/2-like_C"/>
</dbReference>
<dbReference type="CDD" id="cd08891">
    <property type="entry name" value="SRPBCC_CalC"/>
    <property type="match status" value="1"/>
</dbReference>
<evidence type="ECO:0000313" key="4">
    <source>
        <dbReference type="Proteomes" id="UP000194000"/>
    </source>
</evidence>
<dbReference type="Pfam" id="PF08327">
    <property type="entry name" value="AHSA1"/>
    <property type="match status" value="1"/>
</dbReference>
<dbReference type="Proteomes" id="UP000194000">
    <property type="component" value="Unassembled WGS sequence"/>
</dbReference>
<evidence type="ECO:0000256" key="1">
    <source>
        <dbReference type="ARBA" id="ARBA00006817"/>
    </source>
</evidence>
<dbReference type="SUPFAM" id="SSF55961">
    <property type="entry name" value="Bet v1-like"/>
    <property type="match status" value="1"/>
</dbReference>
<protein>
    <submittedName>
        <fullName evidence="3">ATPase</fullName>
    </submittedName>
</protein>
<comment type="caution">
    <text evidence="3">The sequence shown here is derived from an EMBL/GenBank/DDBJ whole genome shotgun (WGS) entry which is preliminary data.</text>
</comment>
<name>A0A1X1V480_9MYCO</name>
<accession>A0A1X1V480</accession>
<dbReference type="STRING" id="1260918.AWC06_07910"/>
<dbReference type="EMBL" id="LQOW01000005">
    <property type="protein sequence ID" value="ORV63906.1"/>
    <property type="molecule type" value="Genomic_DNA"/>
</dbReference>
<dbReference type="RefSeq" id="WP_085194439.1">
    <property type="nucleotide sequence ID" value="NZ_JACKVI010000007.1"/>
</dbReference>
<gene>
    <name evidence="3" type="ORF">AWC06_07910</name>
</gene>
<organism evidence="3 4">
    <name type="scientific">Mycobacterium fragae</name>
    <dbReference type="NCBI Taxonomy" id="1260918"/>
    <lineage>
        <taxon>Bacteria</taxon>
        <taxon>Bacillati</taxon>
        <taxon>Actinomycetota</taxon>
        <taxon>Actinomycetes</taxon>
        <taxon>Mycobacteriales</taxon>
        <taxon>Mycobacteriaceae</taxon>
        <taxon>Mycobacterium</taxon>
    </lineage>
</organism>